<dbReference type="OrthoDB" id="7593130at2"/>
<dbReference type="eggNOG" id="COG3967">
    <property type="taxonomic scope" value="Bacteria"/>
</dbReference>
<dbReference type="PANTHER" id="PTHR44196:SF1">
    <property type="entry name" value="DEHYDROGENASE_REDUCTASE SDR FAMILY MEMBER 7B"/>
    <property type="match status" value="1"/>
</dbReference>
<dbReference type="AlphaFoldDB" id="A0A059F6A0"/>
<dbReference type="InterPro" id="IPR020904">
    <property type="entry name" value="Sc_DH/Rdtase_CS"/>
</dbReference>
<proteinExistence type="inferred from homology"/>
<dbReference type="SUPFAM" id="SSF51735">
    <property type="entry name" value="NAD(P)-binding Rossmann-fold domains"/>
    <property type="match status" value="1"/>
</dbReference>
<dbReference type="PRINTS" id="PR00080">
    <property type="entry name" value="SDRFAMILY"/>
</dbReference>
<dbReference type="EMBL" id="ARYJ01000016">
    <property type="protein sequence ID" value="KCZ83875.1"/>
    <property type="molecule type" value="Genomic_DNA"/>
</dbReference>
<dbReference type="GO" id="GO:0016491">
    <property type="term" value="F:oxidoreductase activity"/>
    <property type="evidence" value="ECO:0007669"/>
    <property type="project" value="UniProtKB-KW"/>
</dbReference>
<evidence type="ECO:0000256" key="3">
    <source>
        <dbReference type="RuleBase" id="RU000363"/>
    </source>
</evidence>
<dbReference type="InterPro" id="IPR057326">
    <property type="entry name" value="KR_dom"/>
</dbReference>
<dbReference type="PATRIC" id="fig|1280952.3.peg.3268"/>
<dbReference type="InterPro" id="IPR036291">
    <property type="entry name" value="NAD(P)-bd_dom_sf"/>
</dbReference>
<dbReference type="Gene3D" id="3.40.50.720">
    <property type="entry name" value="NAD(P)-binding Rossmann-like Domain"/>
    <property type="match status" value="1"/>
</dbReference>
<dbReference type="Proteomes" id="UP000024816">
    <property type="component" value="Unassembled WGS sequence"/>
</dbReference>
<evidence type="ECO:0000256" key="2">
    <source>
        <dbReference type="ARBA" id="ARBA00023002"/>
    </source>
</evidence>
<evidence type="ECO:0000313" key="6">
    <source>
        <dbReference type="Proteomes" id="UP000024816"/>
    </source>
</evidence>
<dbReference type="Pfam" id="PF00106">
    <property type="entry name" value="adh_short"/>
    <property type="match status" value="1"/>
</dbReference>
<name>A0A059F6A0_9PROT</name>
<dbReference type="STRING" id="1280952.HJA_16330"/>
<dbReference type="PRINTS" id="PR00081">
    <property type="entry name" value="GDHRDH"/>
</dbReference>
<dbReference type="GO" id="GO:0016020">
    <property type="term" value="C:membrane"/>
    <property type="evidence" value="ECO:0007669"/>
    <property type="project" value="TreeGrafter"/>
</dbReference>
<organism evidence="5 6">
    <name type="scientific">Hyphomonas jannaschiana VP2</name>
    <dbReference type="NCBI Taxonomy" id="1280952"/>
    <lineage>
        <taxon>Bacteria</taxon>
        <taxon>Pseudomonadati</taxon>
        <taxon>Pseudomonadota</taxon>
        <taxon>Alphaproteobacteria</taxon>
        <taxon>Hyphomonadales</taxon>
        <taxon>Hyphomonadaceae</taxon>
        <taxon>Hyphomonas</taxon>
    </lineage>
</organism>
<dbReference type="SMART" id="SM00822">
    <property type="entry name" value="PKS_KR"/>
    <property type="match status" value="1"/>
</dbReference>
<dbReference type="PANTHER" id="PTHR44196">
    <property type="entry name" value="DEHYDROGENASE/REDUCTASE SDR FAMILY MEMBER 7B"/>
    <property type="match status" value="1"/>
</dbReference>
<reference evidence="5 6" key="1">
    <citation type="journal article" date="2014" name="Antonie Van Leeuwenhoek">
        <title>Hyphomonas beringensis sp. nov. and Hyphomonas chukchiensis sp. nov., isolated from surface seawater of the Bering Sea and Chukchi Sea.</title>
        <authorList>
            <person name="Li C."/>
            <person name="Lai Q."/>
            <person name="Li G."/>
            <person name="Dong C."/>
            <person name="Wang J."/>
            <person name="Liao Y."/>
            <person name="Shao Z."/>
        </authorList>
    </citation>
    <scope>NUCLEOTIDE SEQUENCE [LARGE SCALE GENOMIC DNA]</scope>
    <source>
        <strain evidence="5 6">VP2</strain>
    </source>
</reference>
<accession>A0A059F6A0</accession>
<comment type="caution">
    <text evidence="5">The sequence shown here is derived from an EMBL/GenBank/DDBJ whole genome shotgun (WGS) entry which is preliminary data.</text>
</comment>
<keyword evidence="2" id="KW-0560">Oxidoreductase</keyword>
<comment type="similarity">
    <text evidence="1 3">Belongs to the short-chain dehydrogenases/reductases (SDR) family.</text>
</comment>
<keyword evidence="6" id="KW-1185">Reference proteome</keyword>
<dbReference type="InterPro" id="IPR002347">
    <property type="entry name" value="SDR_fam"/>
</dbReference>
<evidence type="ECO:0000313" key="5">
    <source>
        <dbReference type="EMBL" id="KCZ83875.1"/>
    </source>
</evidence>
<sequence length="252" mass="26842">MKTSGNTILMTGGGSGIGRELAREFHALGNTVIVAGRTASSLDETIAGREGMHARTLDVQDGDDIARFAKALIADFPELNVLFNNAGVMAKEDWLADPVDLSVAEATVATNILGPMRLTAALLPHLRAQPAARLVNVTSGLAFVPLAHTPAYSASKAAMHAWTQSLRYQLQDTSVEVIELAPPGVQTGLTPGQETREGYMPLADFIAETMESFGIEDTPAEVCVQRAKLLRGAEASGNFDQVFKMLNDSYQG</sequence>
<evidence type="ECO:0000259" key="4">
    <source>
        <dbReference type="SMART" id="SM00822"/>
    </source>
</evidence>
<gene>
    <name evidence="5" type="ORF">HJA_16330</name>
</gene>
<dbReference type="PROSITE" id="PS00061">
    <property type="entry name" value="ADH_SHORT"/>
    <property type="match status" value="1"/>
</dbReference>
<protein>
    <submittedName>
        <fullName evidence="5">Short-chain dehydrogenase/reductase SDR</fullName>
    </submittedName>
</protein>
<feature type="domain" description="Ketoreductase" evidence="4">
    <location>
        <begin position="6"/>
        <end position="181"/>
    </location>
</feature>
<evidence type="ECO:0000256" key="1">
    <source>
        <dbReference type="ARBA" id="ARBA00006484"/>
    </source>
</evidence>
<dbReference type="RefSeq" id="WP_035584367.1">
    <property type="nucleotide sequence ID" value="NZ_ARYJ01000016.1"/>
</dbReference>